<accession>D1YGT7</accession>
<dbReference type="AlphaFoldDB" id="D1YGT7"/>
<dbReference type="EMBL" id="ADFT01000005">
    <property type="protein sequence ID" value="EFB63312.1"/>
    <property type="molecule type" value="Genomic_DNA"/>
</dbReference>
<evidence type="ECO:0000313" key="3">
    <source>
        <dbReference type="EMBL" id="EFB63312.1"/>
    </source>
</evidence>
<feature type="domain" description="TerB N-terminal" evidence="1">
    <location>
        <begin position="14"/>
        <end position="200"/>
    </location>
</feature>
<reference evidence="3 4" key="1">
    <citation type="submission" date="2009-12" db="EMBL/GenBank/DDBJ databases">
        <title>Genome Sequence of Lactobacillus gasseri 224-1.</title>
        <authorList>
            <person name="Durkin A.S."/>
            <person name="Madupu R."/>
            <person name="Torralba M."/>
            <person name="Methe B."/>
            <person name="Sutton G."/>
            <person name="Strausberg R.L."/>
            <person name="Nelson K.E."/>
        </authorList>
    </citation>
    <scope>NUCLEOTIDE SEQUENCE [LARGE SCALE GENOMIC DNA]</scope>
    <source>
        <strain evidence="3 4">224-1</strain>
    </source>
</reference>
<feature type="domain" description="TerB-C" evidence="2">
    <location>
        <begin position="313"/>
        <end position="446"/>
    </location>
</feature>
<proteinExistence type="predicted"/>
<sequence>MIKSYRYDLAGSVRKEQNFYLQGKLMATYEDNYQKKQSFLRYYPTYHELTVGQAWTYFAWRTKVRNNIYEKVSNSYAYIYLYELLNGIGVENVQDGLDKLINFNKNYAQIFSKEMAAYLDRWIRDYIIFYNINEKRNEFFQKEQEKDKKYEHLLYPNQFSDHEVAESLINLSNYKIENCPLYKKNPEKFEHLLVLVWQQILDLRQDGFDFLTNYITYKNQMTVQLFSAAVFNHKLIPKTVNFEIDQIRKYFYDKEKASWYCESYWGLAGQKSIVGNLLHEVDREVRKNFNLGRNLKPRKIEKHYLQAIKDGIKKYKIEEYKLKQPKIEINLAHLSTIREDAAGTRDSLLTEEELRAEKEEKQLEEITEKDRDEDFEDYGLSREELHTIKMLLKGENPAQYLKEKHLMTAVVIDNINERLFDEIGDNVIEFVNDVPAIIEDYQEDIEDMFLKGKN</sequence>
<dbReference type="Pfam" id="PF13208">
    <property type="entry name" value="TerB_N"/>
    <property type="match status" value="1"/>
</dbReference>
<evidence type="ECO:0000259" key="1">
    <source>
        <dbReference type="Pfam" id="PF13208"/>
    </source>
</evidence>
<comment type="caution">
    <text evidence="3">The sequence shown here is derived from an EMBL/GenBank/DDBJ whole genome shotgun (WGS) entry which is preliminary data.</text>
</comment>
<dbReference type="Pfam" id="PF15615">
    <property type="entry name" value="TerB_C"/>
    <property type="match status" value="1"/>
</dbReference>
<evidence type="ECO:0000259" key="2">
    <source>
        <dbReference type="Pfam" id="PF15615"/>
    </source>
</evidence>
<gene>
    <name evidence="3" type="ORF">HMPREF9209_0199</name>
</gene>
<protein>
    <recommendedName>
        <fullName evidence="5">TerB-C domain-containing protein</fullName>
    </recommendedName>
</protein>
<dbReference type="InterPro" id="IPR028932">
    <property type="entry name" value="TerB-C"/>
</dbReference>
<evidence type="ECO:0008006" key="5">
    <source>
        <dbReference type="Google" id="ProtNLM"/>
    </source>
</evidence>
<dbReference type="InterPro" id="IPR025266">
    <property type="entry name" value="TerB_N"/>
</dbReference>
<evidence type="ECO:0000313" key="4">
    <source>
        <dbReference type="Proteomes" id="UP000003684"/>
    </source>
</evidence>
<dbReference type="Proteomes" id="UP000003684">
    <property type="component" value="Unassembled WGS sequence"/>
</dbReference>
<name>D1YGT7_LACGS</name>
<organism evidence="3 4">
    <name type="scientific">Lactobacillus gasseri 224-1</name>
    <dbReference type="NCBI Taxonomy" id="679196"/>
    <lineage>
        <taxon>Bacteria</taxon>
        <taxon>Bacillati</taxon>
        <taxon>Bacillota</taxon>
        <taxon>Bacilli</taxon>
        <taxon>Lactobacillales</taxon>
        <taxon>Lactobacillaceae</taxon>
        <taxon>Lactobacillus</taxon>
    </lineage>
</organism>